<evidence type="ECO:0000313" key="2">
    <source>
        <dbReference type="Proteomes" id="UP000276133"/>
    </source>
</evidence>
<proteinExistence type="predicted"/>
<evidence type="ECO:0000313" key="1">
    <source>
        <dbReference type="EMBL" id="RNA41549.1"/>
    </source>
</evidence>
<organism evidence="1 2">
    <name type="scientific">Brachionus plicatilis</name>
    <name type="common">Marine rotifer</name>
    <name type="synonym">Brachionus muelleri</name>
    <dbReference type="NCBI Taxonomy" id="10195"/>
    <lineage>
        <taxon>Eukaryota</taxon>
        <taxon>Metazoa</taxon>
        <taxon>Spiralia</taxon>
        <taxon>Gnathifera</taxon>
        <taxon>Rotifera</taxon>
        <taxon>Eurotatoria</taxon>
        <taxon>Monogononta</taxon>
        <taxon>Pseudotrocha</taxon>
        <taxon>Ploima</taxon>
        <taxon>Brachionidae</taxon>
        <taxon>Brachionus</taxon>
    </lineage>
</organism>
<comment type="caution">
    <text evidence="1">The sequence shown here is derived from an EMBL/GenBank/DDBJ whole genome shotgun (WGS) entry which is preliminary data.</text>
</comment>
<reference evidence="1 2" key="1">
    <citation type="journal article" date="2018" name="Sci. Rep.">
        <title>Genomic signatures of local adaptation to the degree of environmental predictability in rotifers.</title>
        <authorList>
            <person name="Franch-Gras L."/>
            <person name="Hahn C."/>
            <person name="Garcia-Roger E.M."/>
            <person name="Carmona M.J."/>
            <person name="Serra M."/>
            <person name="Gomez A."/>
        </authorList>
    </citation>
    <scope>NUCLEOTIDE SEQUENCE [LARGE SCALE GENOMIC DNA]</scope>
    <source>
        <strain evidence="1">HYR1</strain>
    </source>
</reference>
<gene>
    <name evidence="1" type="ORF">BpHYR1_007399</name>
</gene>
<dbReference type="Proteomes" id="UP000276133">
    <property type="component" value="Unassembled WGS sequence"/>
</dbReference>
<dbReference type="AlphaFoldDB" id="A0A3M7T0V8"/>
<protein>
    <submittedName>
        <fullName evidence="1">Uncharacterized protein</fullName>
    </submittedName>
</protein>
<keyword evidence="2" id="KW-1185">Reference proteome</keyword>
<accession>A0A3M7T0V8</accession>
<dbReference type="EMBL" id="REGN01000485">
    <property type="protein sequence ID" value="RNA41549.1"/>
    <property type="molecule type" value="Genomic_DNA"/>
</dbReference>
<name>A0A3M7T0V8_BRAPC</name>
<sequence length="97" mass="11464">MTNLGQKIKKYENFYPKFCICIPRLQNGVWLCISHKGTGICNIYTGRINQFHYIKTLENNLYHLLNPCLSLGLFNKMAIRHIRLTHLYRTLPHSEKN</sequence>